<evidence type="ECO:0000256" key="3">
    <source>
        <dbReference type="ARBA" id="ARBA00022741"/>
    </source>
</evidence>
<keyword evidence="2" id="KW-0808">Transferase</keyword>
<dbReference type="PANTHER" id="PTHR43851:SF3">
    <property type="entry name" value="COENZYME Q8"/>
    <property type="match status" value="1"/>
</dbReference>
<dbReference type="AlphaFoldDB" id="A6FZD8"/>
<feature type="domain" description="ABC1 atypical kinase-like" evidence="5">
    <location>
        <begin position="94"/>
        <end position="337"/>
    </location>
</feature>
<evidence type="ECO:0000313" key="6">
    <source>
        <dbReference type="EMBL" id="EDM81022.1"/>
    </source>
</evidence>
<name>A6FZD8_9BACT</name>
<dbReference type="InterPro" id="IPR004147">
    <property type="entry name" value="ABC1_dom"/>
</dbReference>
<evidence type="ECO:0000256" key="2">
    <source>
        <dbReference type="ARBA" id="ARBA00022679"/>
    </source>
</evidence>
<keyword evidence="7" id="KW-1185">Reference proteome</keyword>
<dbReference type="InterPro" id="IPR051409">
    <property type="entry name" value="Atypical_kinase_ADCK"/>
</dbReference>
<evidence type="ECO:0000256" key="4">
    <source>
        <dbReference type="ARBA" id="ARBA00022840"/>
    </source>
</evidence>
<comment type="caution">
    <text evidence="6">The sequence shown here is derived from an EMBL/GenBank/DDBJ whole genome shotgun (WGS) entry which is preliminary data.</text>
</comment>
<proteinExistence type="inferred from homology"/>
<dbReference type="InterPro" id="IPR034646">
    <property type="entry name" value="ADCK3_dom"/>
</dbReference>
<dbReference type="SUPFAM" id="SSF56112">
    <property type="entry name" value="Protein kinase-like (PK-like)"/>
    <property type="match status" value="1"/>
</dbReference>
<dbReference type="InterPro" id="IPR011009">
    <property type="entry name" value="Kinase-like_dom_sf"/>
</dbReference>
<comment type="similarity">
    <text evidence="1">Belongs to the protein kinase superfamily. ADCK protein kinase family.</text>
</comment>
<reference evidence="6 7" key="1">
    <citation type="submission" date="2007-06" db="EMBL/GenBank/DDBJ databases">
        <authorList>
            <person name="Shimkets L."/>
            <person name="Ferriera S."/>
            <person name="Johnson J."/>
            <person name="Kravitz S."/>
            <person name="Beeson K."/>
            <person name="Sutton G."/>
            <person name="Rogers Y.-H."/>
            <person name="Friedman R."/>
            <person name="Frazier M."/>
            <person name="Venter J.C."/>
        </authorList>
    </citation>
    <scope>NUCLEOTIDE SEQUENCE [LARGE SCALE GENOMIC DNA]</scope>
    <source>
        <strain evidence="6 7">SIR-1</strain>
    </source>
</reference>
<evidence type="ECO:0000256" key="1">
    <source>
        <dbReference type="ARBA" id="ARBA00009670"/>
    </source>
</evidence>
<dbReference type="EMBL" id="ABCS01000006">
    <property type="protein sequence ID" value="EDM81022.1"/>
    <property type="molecule type" value="Genomic_DNA"/>
</dbReference>
<sequence>MASSTLPTSRGRRLARLGGLAARLGGNALGHLGTRITSGKARALESMHRRAAEQLFETMAEMKGLPMKVGQILSFMDGVVPPEHQAAYAELLARLQVRAKPMAWGPMAEVLEAELGRPVDEVFARFEREPIAAASIGQVYRAELEDPEGARRVVAVKVQYPGIAEALRADLANAGGIAKTLHGMIPGVESEVMIADFLARIGEECDYQREAENMREFAARWQGEARVHIPGVVDALCTERVLVTEFVDALSFEAFLAQASPAQRDAAGEVLFDFVMRSLLREGLFNADPHPGNFLFTLDPELPAGVRVVFLDFGCVQHFDPEARAALRSVARSILAGERGEALWRVLREAMQFPEDTAPTLREIIEDYVLFCFEPAVEAQPYRYTRDYTSRLSALTFEAKKTIAMNLLRIGWREPKREGLVLLSRILFGLNSVLASLEARGQWAATLNRYAVEA</sequence>
<dbReference type="OrthoDB" id="9795390at2"/>
<keyword evidence="4 6" id="KW-0067">ATP-binding</keyword>
<organism evidence="6 7">
    <name type="scientific">Plesiocystis pacifica SIR-1</name>
    <dbReference type="NCBI Taxonomy" id="391625"/>
    <lineage>
        <taxon>Bacteria</taxon>
        <taxon>Pseudomonadati</taxon>
        <taxon>Myxococcota</taxon>
        <taxon>Polyangia</taxon>
        <taxon>Nannocystales</taxon>
        <taxon>Nannocystaceae</taxon>
        <taxon>Plesiocystis</taxon>
    </lineage>
</organism>
<dbReference type="GO" id="GO:0016740">
    <property type="term" value="F:transferase activity"/>
    <property type="evidence" value="ECO:0007669"/>
    <property type="project" value="UniProtKB-KW"/>
</dbReference>
<keyword evidence="3" id="KW-0547">Nucleotide-binding</keyword>
<dbReference type="eggNOG" id="COG0661">
    <property type="taxonomic scope" value="Bacteria"/>
</dbReference>
<dbReference type="Pfam" id="PF03109">
    <property type="entry name" value="ABC1"/>
    <property type="match status" value="1"/>
</dbReference>
<evidence type="ECO:0000259" key="5">
    <source>
        <dbReference type="Pfam" id="PF03109"/>
    </source>
</evidence>
<dbReference type="GO" id="GO:0005524">
    <property type="term" value="F:ATP binding"/>
    <property type="evidence" value="ECO:0007669"/>
    <property type="project" value="UniProtKB-KW"/>
</dbReference>
<protein>
    <submittedName>
        <fullName evidence="6">Putative ABC transporter ATP-binding protein</fullName>
    </submittedName>
</protein>
<accession>A6FZD8</accession>
<dbReference type="PANTHER" id="PTHR43851">
    <property type="match status" value="1"/>
</dbReference>
<dbReference type="CDD" id="cd13970">
    <property type="entry name" value="ABC1_ADCK3"/>
    <property type="match status" value="1"/>
</dbReference>
<dbReference type="RefSeq" id="WP_006969837.1">
    <property type="nucleotide sequence ID" value="NZ_ABCS01000006.1"/>
</dbReference>
<evidence type="ECO:0000313" key="7">
    <source>
        <dbReference type="Proteomes" id="UP000005801"/>
    </source>
</evidence>
<gene>
    <name evidence="6" type="ORF">PPSIR1_25621</name>
</gene>
<dbReference type="Proteomes" id="UP000005801">
    <property type="component" value="Unassembled WGS sequence"/>
</dbReference>